<organism evidence="2 3">
    <name type="scientific">Frankliniella occidentalis</name>
    <name type="common">Western flower thrips</name>
    <name type="synonym">Euthrips occidentalis</name>
    <dbReference type="NCBI Taxonomy" id="133901"/>
    <lineage>
        <taxon>Eukaryota</taxon>
        <taxon>Metazoa</taxon>
        <taxon>Ecdysozoa</taxon>
        <taxon>Arthropoda</taxon>
        <taxon>Hexapoda</taxon>
        <taxon>Insecta</taxon>
        <taxon>Pterygota</taxon>
        <taxon>Neoptera</taxon>
        <taxon>Paraneoptera</taxon>
        <taxon>Thysanoptera</taxon>
        <taxon>Terebrantia</taxon>
        <taxon>Thripoidea</taxon>
        <taxon>Thripidae</taxon>
        <taxon>Frankliniella</taxon>
    </lineage>
</organism>
<dbReference type="InterPro" id="IPR013087">
    <property type="entry name" value="Znf_C2H2_type"/>
</dbReference>
<dbReference type="PROSITE" id="PS00028">
    <property type="entry name" value="ZINC_FINGER_C2H2_1"/>
    <property type="match status" value="2"/>
</dbReference>
<keyword evidence="2" id="KW-1185">Reference proteome</keyword>
<evidence type="ECO:0000313" key="3">
    <source>
        <dbReference type="RefSeq" id="XP_052127734.1"/>
    </source>
</evidence>
<dbReference type="SMART" id="SM00355">
    <property type="entry name" value="ZnF_C2H2"/>
    <property type="match status" value="2"/>
</dbReference>
<proteinExistence type="predicted"/>
<gene>
    <name evidence="3" type="primary">LOC127750327</name>
</gene>
<accession>A0A9C6X238</accession>
<reference evidence="3" key="1">
    <citation type="submission" date="2025-08" db="UniProtKB">
        <authorList>
            <consortium name="RefSeq"/>
        </authorList>
    </citation>
    <scope>IDENTIFICATION</scope>
    <source>
        <tissue evidence="3">Whole organism</tissue>
    </source>
</reference>
<dbReference type="AlphaFoldDB" id="A0A9C6X238"/>
<feature type="domain" description="C2H2-type" evidence="1">
    <location>
        <begin position="11"/>
        <end position="32"/>
    </location>
</feature>
<protein>
    <submittedName>
        <fullName evidence="3">Histone-lysine N-methyltransferase PRDM9-like</fullName>
    </submittedName>
</protein>
<dbReference type="RefSeq" id="XP_052127734.1">
    <property type="nucleotide sequence ID" value="XM_052271774.1"/>
</dbReference>
<name>A0A9C6X238_FRAOC</name>
<evidence type="ECO:0000313" key="2">
    <source>
        <dbReference type="Proteomes" id="UP000504606"/>
    </source>
</evidence>
<sequence length="127" mass="14466">MVGSGNACIACFQCDEDFSLWDNFNSHYLRAHSDAQSALCAVCLGIPLHPMESHLKAHELVADKFRCPYCSAKLLDDRKLTEHLRIFHRRFVRQTSHLCTKGVPQHAQPTEHTFEVLHCSFIGLVCR</sequence>
<evidence type="ECO:0000259" key="1">
    <source>
        <dbReference type="PROSITE" id="PS00028"/>
    </source>
</evidence>
<dbReference type="GeneID" id="127750327"/>
<feature type="domain" description="C2H2-type" evidence="1">
    <location>
        <begin position="67"/>
        <end position="88"/>
    </location>
</feature>
<dbReference type="Gene3D" id="1.10.8.1320">
    <property type="match status" value="1"/>
</dbReference>
<dbReference type="Proteomes" id="UP000504606">
    <property type="component" value="Unplaced"/>
</dbReference>
<dbReference type="KEGG" id="foc:127750327"/>